<name>A0A384JJZ6_BOTFB</name>
<dbReference type="SUPFAM" id="SSF48264">
    <property type="entry name" value="Cytochrome P450"/>
    <property type="match status" value="1"/>
</dbReference>
<dbReference type="VEuPathDB" id="FungiDB:Bcin06g02670"/>
<dbReference type="InterPro" id="IPR036396">
    <property type="entry name" value="Cyt_P450_sf"/>
</dbReference>
<evidence type="ECO:0000256" key="7">
    <source>
        <dbReference type="ARBA" id="ARBA00023033"/>
    </source>
</evidence>
<evidence type="ECO:0000256" key="6">
    <source>
        <dbReference type="ARBA" id="ARBA00023026"/>
    </source>
</evidence>
<comment type="similarity">
    <text evidence="2">Belongs to the cytochrome P450 family.</text>
</comment>
<dbReference type="GO" id="GO:0020037">
    <property type="term" value="F:heme binding"/>
    <property type="evidence" value="ECO:0007669"/>
    <property type="project" value="InterPro"/>
</dbReference>
<reference evidence="8 9" key="3">
    <citation type="journal article" date="2017" name="Mol. Plant Pathol.">
        <title>A gapless genome sequence of the fungus Botrytis cinerea.</title>
        <authorList>
            <person name="Van Kan J.A."/>
            <person name="Stassen J.H."/>
            <person name="Mosbach A."/>
            <person name="Van Der Lee T.A."/>
            <person name="Faino L."/>
            <person name="Farmer A.D."/>
            <person name="Papasotiriou D.G."/>
            <person name="Zhou S."/>
            <person name="Seidl M.F."/>
            <person name="Cottam E."/>
            <person name="Edel D."/>
            <person name="Hahn M."/>
            <person name="Schwartz D.C."/>
            <person name="Dietrich R.A."/>
            <person name="Widdison S."/>
            <person name="Scalliet G."/>
        </authorList>
    </citation>
    <scope>NUCLEOTIDE SEQUENCE [LARGE SCALE GENOMIC DNA]</scope>
    <source>
        <strain evidence="8 9">B05.10</strain>
    </source>
</reference>
<keyword evidence="6" id="KW-0843">Virulence</keyword>
<evidence type="ECO:0000313" key="8">
    <source>
        <dbReference type="EMBL" id="ATZ50781.1"/>
    </source>
</evidence>
<dbReference type="GO" id="GO:0016712">
    <property type="term" value="F:oxidoreductase activity, acting on paired donors, with incorporation or reduction of molecular oxygen, reduced flavin or flavoprotein as one donor, and incorporation of one atom of oxygen"/>
    <property type="evidence" value="ECO:0007669"/>
    <property type="project" value="InterPro"/>
</dbReference>
<sequence>MWTLINSTPWMIGLVALWFSASSIYRRFSYRNAMLANGCSTPKKYAHKDPFFGIDMFVALAKAMQSGSMLATVEGLFTTYGKTFQSNSWGTTVINTMDPLVIQTVLANSSEKFGVAPSRIPVVEPLMQDGIFTADGQSWAYHRSIAKQIFTGVRFSVIPSLEKHVNRLLELIPQDGSTVDLQPLLKRMFLDRTTEFLFGVSQDSLLVGTKDDSTEDFISIFDKSLVGLHTRMFLGRLVFIRGRDTQLRKDISYVHAFIDRYVTMAIERQRLLEENVKEVSPANYVYLDKLVKETKDKTELRNQMLNIFLPARDSTSSATGFIFFHLARHPDVWMKLREEVIRIGDAPITFDLLKSMKYLKFVVNESLRLLAPAGLSIRTCVQDCVLPRGGGPDGKSPILVRPGTEIRVVFHALHKDRDIWGEDAMEFRPERWENLRTTWEYIPFLGGGRICPAQQMALTEISYLVVRFMQEFKSMENRDPEKKFVAGMKLSMESKNGVKVGFEVA</sequence>
<gene>
    <name evidence="8" type="ORF">BCIN_06g02670</name>
</gene>
<dbReference type="Gene3D" id="1.10.630.10">
    <property type="entry name" value="Cytochrome P450"/>
    <property type="match status" value="1"/>
</dbReference>
<organism evidence="8 9">
    <name type="scientific">Botryotinia fuckeliana (strain B05.10)</name>
    <name type="common">Noble rot fungus</name>
    <name type="synonym">Botrytis cinerea</name>
    <dbReference type="NCBI Taxonomy" id="332648"/>
    <lineage>
        <taxon>Eukaryota</taxon>
        <taxon>Fungi</taxon>
        <taxon>Dikarya</taxon>
        <taxon>Ascomycota</taxon>
        <taxon>Pezizomycotina</taxon>
        <taxon>Leotiomycetes</taxon>
        <taxon>Helotiales</taxon>
        <taxon>Sclerotiniaceae</taxon>
        <taxon>Botrytis</taxon>
    </lineage>
</organism>
<evidence type="ECO:0000256" key="3">
    <source>
        <dbReference type="ARBA" id="ARBA00022723"/>
    </source>
</evidence>
<keyword evidence="7" id="KW-0503">Monooxygenase</keyword>
<evidence type="ECO:0000256" key="2">
    <source>
        <dbReference type="ARBA" id="ARBA00010617"/>
    </source>
</evidence>
<evidence type="ECO:0000256" key="4">
    <source>
        <dbReference type="ARBA" id="ARBA00023002"/>
    </source>
</evidence>
<comment type="cofactor">
    <cofactor evidence="1">
        <name>heme</name>
        <dbReference type="ChEBI" id="CHEBI:30413"/>
    </cofactor>
</comment>
<keyword evidence="4" id="KW-0560">Oxidoreductase</keyword>
<dbReference type="GO" id="GO:0005506">
    <property type="term" value="F:iron ion binding"/>
    <property type="evidence" value="ECO:0007669"/>
    <property type="project" value="InterPro"/>
</dbReference>
<dbReference type="InterPro" id="IPR001128">
    <property type="entry name" value="Cyt_P450"/>
</dbReference>
<proteinExistence type="inferred from homology"/>
<evidence type="ECO:0008006" key="10">
    <source>
        <dbReference type="Google" id="ProtNLM"/>
    </source>
</evidence>
<dbReference type="InterPro" id="IPR047146">
    <property type="entry name" value="Cyt_P450_E_CYP52_fungi"/>
</dbReference>
<dbReference type="EMBL" id="CP009810">
    <property type="protein sequence ID" value="ATZ50781.1"/>
    <property type="molecule type" value="Genomic_DNA"/>
</dbReference>
<evidence type="ECO:0000256" key="5">
    <source>
        <dbReference type="ARBA" id="ARBA00023004"/>
    </source>
</evidence>
<dbReference type="PANTHER" id="PTHR24287:SF19">
    <property type="entry name" value="CYTOCHROME P450"/>
    <property type="match status" value="1"/>
</dbReference>
<dbReference type="KEGG" id="bfu:BCIN_06g02670"/>
<dbReference type="OrthoDB" id="1470350at2759"/>
<keyword evidence="3" id="KW-0479">Metal-binding</keyword>
<dbReference type="GeneID" id="5441116"/>
<keyword evidence="9" id="KW-1185">Reference proteome</keyword>
<accession>A0A384JJZ6</accession>
<dbReference type="PANTHER" id="PTHR24287">
    <property type="entry name" value="P450, PUTATIVE (EUROFUNG)-RELATED"/>
    <property type="match status" value="1"/>
</dbReference>
<dbReference type="Proteomes" id="UP000001798">
    <property type="component" value="Chromosome 6"/>
</dbReference>
<dbReference type="Pfam" id="PF00067">
    <property type="entry name" value="p450"/>
    <property type="match status" value="1"/>
</dbReference>
<keyword evidence="5" id="KW-0408">Iron</keyword>
<evidence type="ECO:0000256" key="1">
    <source>
        <dbReference type="ARBA" id="ARBA00001971"/>
    </source>
</evidence>
<dbReference type="RefSeq" id="XP_024549192.1">
    <property type="nucleotide sequence ID" value="XM_024693406.1"/>
</dbReference>
<dbReference type="CDD" id="cd11063">
    <property type="entry name" value="CYP52"/>
    <property type="match status" value="1"/>
</dbReference>
<dbReference type="PRINTS" id="PR01239">
    <property type="entry name" value="EP450IICYP52"/>
</dbReference>
<protein>
    <recommendedName>
        <fullName evidence="10">Cytochrome P450 alkane hydroxylase</fullName>
    </recommendedName>
</protein>
<reference evidence="8 9" key="2">
    <citation type="journal article" date="2012" name="Eukaryot. Cell">
        <title>Genome update of Botrytis cinerea strains B05.10 and T4.</title>
        <authorList>
            <person name="Staats M."/>
            <person name="van Kan J.A."/>
        </authorList>
    </citation>
    <scope>NUCLEOTIDE SEQUENCE [LARGE SCALE GENOMIC DNA]</scope>
    <source>
        <strain evidence="8 9">B05.10</strain>
    </source>
</reference>
<dbReference type="InterPro" id="IPR002974">
    <property type="entry name" value="Cyt_P450_E_CYP52_ascomycetes"/>
</dbReference>
<dbReference type="AlphaFoldDB" id="A0A384JJZ6"/>
<evidence type="ECO:0000313" key="9">
    <source>
        <dbReference type="Proteomes" id="UP000001798"/>
    </source>
</evidence>
<reference evidence="8 9" key="1">
    <citation type="journal article" date="2011" name="PLoS Genet.">
        <title>Genomic analysis of the necrotrophic fungal pathogens Sclerotinia sclerotiorum and Botrytis cinerea.</title>
        <authorList>
            <person name="Amselem J."/>
            <person name="Cuomo C.A."/>
            <person name="van Kan J.A."/>
            <person name="Viaud M."/>
            <person name="Benito E.P."/>
            <person name="Couloux A."/>
            <person name="Coutinho P.M."/>
            <person name="de Vries R.P."/>
            <person name="Dyer P.S."/>
            <person name="Fillinger S."/>
            <person name="Fournier E."/>
            <person name="Gout L."/>
            <person name="Hahn M."/>
            <person name="Kohn L."/>
            <person name="Lapalu N."/>
            <person name="Plummer K.M."/>
            <person name="Pradier J.M."/>
            <person name="Quevillon E."/>
            <person name="Sharon A."/>
            <person name="Simon A."/>
            <person name="ten Have A."/>
            <person name="Tudzynski B."/>
            <person name="Tudzynski P."/>
            <person name="Wincker P."/>
            <person name="Andrew M."/>
            <person name="Anthouard V."/>
            <person name="Beever R.E."/>
            <person name="Beffa R."/>
            <person name="Benoit I."/>
            <person name="Bouzid O."/>
            <person name="Brault B."/>
            <person name="Chen Z."/>
            <person name="Choquer M."/>
            <person name="Collemare J."/>
            <person name="Cotton P."/>
            <person name="Danchin E.G."/>
            <person name="Da Silva C."/>
            <person name="Gautier A."/>
            <person name="Giraud C."/>
            <person name="Giraud T."/>
            <person name="Gonzalez C."/>
            <person name="Grossetete S."/>
            <person name="Guldener U."/>
            <person name="Henrissat B."/>
            <person name="Howlett B.J."/>
            <person name="Kodira C."/>
            <person name="Kretschmer M."/>
            <person name="Lappartient A."/>
            <person name="Leroch M."/>
            <person name="Levis C."/>
            <person name="Mauceli E."/>
            <person name="Neuveglise C."/>
            <person name="Oeser B."/>
            <person name="Pearson M."/>
            <person name="Poulain J."/>
            <person name="Poussereau N."/>
            <person name="Quesneville H."/>
            <person name="Rascle C."/>
            <person name="Schumacher J."/>
            <person name="Segurens B."/>
            <person name="Sexton A."/>
            <person name="Silva E."/>
            <person name="Sirven C."/>
            <person name="Soanes D.M."/>
            <person name="Talbot N.J."/>
            <person name="Templeton M."/>
            <person name="Yandava C."/>
            <person name="Yarden O."/>
            <person name="Zeng Q."/>
            <person name="Rollins J.A."/>
            <person name="Lebrun M.H."/>
            <person name="Dickman M."/>
        </authorList>
    </citation>
    <scope>NUCLEOTIDE SEQUENCE [LARGE SCALE GENOMIC DNA]</scope>
    <source>
        <strain evidence="8 9">B05.10</strain>
    </source>
</reference>